<dbReference type="EMBL" id="BNBA01000010">
    <property type="protein sequence ID" value="GHH52334.1"/>
    <property type="molecule type" value="Genomic_DNA"/>
</dbReference>
<sequence length="121" mass="12523">MFNVVAGIEKLGCRGRAYRADSADAAALRSAIDRAAADLGRIDILVNNAGVLVAGDVAGFALEDFDRTMAVNLRAVFVATQAVLPHMREGGNIAGLVAWLASEEGRYANGASYALDGGINA</sequence>
<dbReference type="AlphaFoldDB" id="A0A919KI46"/>
<dbReference type="InterPro" id="IPR002347">
    <property type="entry name" value="SDR_fam"/>
</dbReference>
<dbReference type="Proteomes" id="UP000623958">
    <property type="component" value="Unassembled WGS sequence"/>
</dbReference>
<dbReference type="CDD" id="cd05233">
    <property type="entry name" value="SDR_c"/>
    <property type="match status" value="1"/>
</dbReference>
<protein>
    <recommendedName>
        <fullName evidence="3">Short chain dehydrogenase</fullName>
    </recommendedName>
</protein>
<name>A0A919KI46_9XANT</name>
<evidence type="ECO:0000313" key="1">
    <source>
        <dbReference type="EMBL" id="GHH52334.1"/>
    </source>
</evidence>
<reference evidence="1" key="1">
    <citation type="journal article" date="2014" name="Int. J. Syst. Evol. Microbiol.">
        <title>Complete genome sequence of Corynebacterium casei LMG S-19264T (=DSM 44701T), isolated from a smear-ripened cheese.</title>
        <authorList>
            <consortium name="US DOE Joint Genome Institute (JGI-PGF)"/>
            <person name="Walter F."/>
            <person name="Albersmeier A."/>
            <person name="Kalinowski J."/>
            <person name="Ruckert C."/>
        </authorList>
    </citation>
    <scope>NUCLEOTIDE SEQUENCE</scope>
    <source>
        <strain evidence="1">JCM 13306</strain>
    </source>
</reference>
<proteinExistence type="predicted"/>
<evidence type="ECO:0008006" key="3">
    <source>
        <dbReference type="Google" id="ProtNLM"/>
    </source>
</evidence>
<dbReference type="PANTHER" id="PTHR43975">
    <property type="entry name" value="ZGC:101858"/>
    <property type="match status" value="1"/>
</dbReference>
<dbReference type="InterPro" id="IPR036291">
    <property type="entry name" value="NAD(P)-bd_dom_sf"/>
</dbReference>
<dbReference type="Gene3D" id="3.40.50.720">
    <property type="entry name" value="NAD(P)-binding Rossmann-like Domain"/>
    <property type="match status" value="1"/>
</dbReference>
<dbReference type="SUPFAM" id="SSF51735">
    <property type="entry name" value="NAD(P)-binding Rossmann-fold domains"/>
    <property type="match status" value="1"/>
</dbReference>
<dbReference type="PANTHER" id="PTHR43975:SF2">
    <property type="entry name" value="EG:BACR7A4.14 PROTEIN-RELATED"/>
    <property type="match status" value="1"/>
</dbReference>
<evidence type="ECO:0000313" key="2">
    <source>
        <dbReference type="Proteomes" id="UP000623958"/>
    </source>
</evidence>
<gene>
    <name evidence="1" type="ORF">GCM10009090_15810</name>
</gene>
<keyword evidence="2" id="KW-1185">Reference proteome</keyword>
<comment type="caution">
    <text evidence="1">The sequence shown here is derived from an EMBL/GenBank/DDBJ whole genome shotgun (WGS) entry which is preliminary data.</text>
</comment>
<reference evidence="1" key="2">
    <citation type="submission" date="2020-09" db="EMBL/GenBank/DDBJ databases">
        <authorList>
            <person name="Sun Q."/>
            <person name="Ohkuma M."/>
        </authorList>
    </citation>
    <scope>NUCLEOTIDE SEQUENCE</scope>
    <source>
        <strain evidence="1">JCM 13306</strain>
    </source>
</reference>
<organism evidence="1 2">
    <name type="scientific">Xanthomonas boreopolis</name>
    <dbReference type="NCBI Taxonomy" id="86183"/>
    <lineage>
        <taxon>Bacteria</taxon>
        <taxon>Pseudomonadati</taxon>
        <taxon>Pseudomonadota</taxon>
        <taxon>Gammaproteobacteria</taxon>
        <taxon>Lysobacterales</taxon>
        <taxon>Lysobacteraceae</taxon>
        <taxon>Xanthomonas</taxon>
    </lineage>
</organism>
<accession>A0A919KI46</accession>
<dbReference type="Pfam" id="PF00106">
    <property type="entry name" value="adh_short"/>
    <property type="match status" value="1"/>
</dbReference>